<proteinExistence type="predicted"/>
<organism evidence="1 2">
    <name type="scientific">Pontibacillus salipaludis</name>
    <dbReference type="NCBI Taxonomy" id="1697394"/>
    <lineage>
        <taxon>Bacteria</taxon>
        <taxon>Bacillati</taxon>
        <taxon>Bacillota</taxon>
        <taxon>Bacilli</taxon>
        <taxon>Bacillales</taxon>
        <taxon>Bacillaceae</taxon>
        <taxon>Pontibacillus</taxon>
    </lineage>
</organism>
<accession>A0ABQ1PX30</accession>
<evidence type="ECO:0000313" key="2">
    <source>
        <dbReference type="Proteomes" id="UP000642571"/>
    </source>
</evidence>
<name>A0ABQ1PX30_9BACI</name>
<dbReference type="Proteomes" id="UP000642571">
    <property type="component" value="Unassembled WGS sequence"/>
</dbReference>
<evidence type="ECO:0000313" key="1">
    <source>
        <dbReference type="EMBL" id="GGD05412.1"/>
    </source>
</evidence>
<sequence length="132" mass="15555">MSARFEVDYSEVERLQRKFSQLPGDVERVLNDVLHSYGVENVKDNIKIIMPVSKKEKKHAKNYKSLRHEEFNLGFIIHPKPKYNYLVFPDKALGTSVDKDPDEFMQTGLDASIEHIFEQINEEVERLLREEF</sequence>
<keyword evidence="2" id="KW-1185">Reference proteome</keyword>
<dbReference type="RefSeq" id="WP_188651638.1">
    <property type="nucleotide sequence ID" value="NZ_BMIN01000003.1"/>
</dbReference>
<dbReference type="EMBL" id="BMIN01000003">
    <property type="protein sequence ID" value="GGD05412.1"/>
    <property type="molecule type" value="Genomic_DNA"/>
</dbReference>
<comment type="caution">
    <text evidence="1">The sequence shown here is derived from an EMBL/GenBank/DDBJ whole genome shotgun (WGS) entry which is preliminary data.</text>
</comment>
<reference evidence="2" key="1">
    <citation type="journal article" date="2019" name="Int. J. Syst. Evol. Microbiol.">
        <title>The Global Catalogue of Microorganisms (GCM) 10K type strain sequencing project: providing services to taxonomists for standard genome sequencing and annotation.</title>
        <authorList>
            <consortium name="The Broad Institute Genomics Platform"/>
            <consortium name="The Broad Institute Genome Sequencing Center for Infectious Disease"/>
            <person name="Wu L."/>
            <person name="Ma J."/>
        </authorList>
    </citation>
    <scope>NUCLEOTIDE SEQUENCE [LARGE SCALE GENOMIC DNA]</scope>
    <source>
        <strain evidence="2">CGMCC 1.15353</strain>
    </source>
</reference>
<protein>
    <submittedName>
        <fullName evidence="1">Uncharacterized protein</fullName>
    </submittedName>
</protein>
<gene>
    <name evidence="1" type="ORF">GCM10011389_11160</name>
</gene>